<keyword evidence="2" id="KW-0812">Transmembrane</keyword>
<dbReference type="InterPro" id="IPR045931">
    <property type="entry name" value="DUF6350"/>
</dbReference>
<evidence type="ECO:0008006" key="5">
    <source>
        <dbReference type="Google" id="ProtNLM"/>
    </source>
</evidence>
<feature type="transmembrane region" description="Helical" evidence="2">
    <location>
        <begin position="315"/>
        <end position="340"/>
    </location>
</feature>
<keyword evidence="4" id="KW-1185">Reference proteome</keyword>
<evidence type="ECO:0000256" key="2">
    <source>
        <dbReference type="SAM" id="Phobius"/>
    </source>
</evidence>
<reference evidence="3 4" key="1">
    <citation type="submission" date="2020-03" db="EMBL/GenBank/DDBJ databases">
        <title>WGS of actinomycetes isolated from Thailand.</title>
        <authorList>
            <person name="Thawai C."/>
        </authorList>
    </citation>
    <scope>NUCLEOTIDE SEQUENCE [LARGE SCALE GENOMIC DNA]</scope>
    <source>
        <strain evidence="3 4">PRB2-1</strain>
    </source>
</reference>
<protein>
    <recommendedName>
        <fullName evidence="5">Integral membrane protein</fullName>
    </recommendedName>
</protein>
<feature type="transmembrane region" description="Helical" evidence="2">
    <location>
        <begin position="247"/>
        <end position="267"/>
    </location>
</feature>
<feature type="transmembrane region" description="Helical" evidence="2">
    <location>
        <begin position="139"/>
        <end position="164"/>
    </location>
</feature>
<comment type="caution">
    <text evidence="3">The sequence shown here is derived from an EMBL/GenBank/DDBJ whole genome shotgun (WGS) entry which is preliminary data.</text>
</comment>
<evidence type="ECO:0000256" key="1">
    <source>
        <dbReference type="SAM" id="MobiDB-lite"/>
    </source>
</evidence>
<feature type="transmembrane region" description="Helical" evidence="2">
    <location>
        <begin position="71"/>
        <end position="92"/>
    </location>
</feature>
<feature type="transmembrane region" description="Helical" evidence="2">
    <location>
        <begin position="99"/>
        <end position="119"/>
    </location>
</feature>
<sequence length="453" mass="45759">MSPLPDSGLGGALRVGADLWLMAHGADLVRDGTLSGVAAPIGVTPLLLSVLPAWLLHRGAASAVGNGSPRAAGWLLTGYVGIALPVTVYAATGPVHVNVLSAALHVPLFAAAATAAGAWTGCGRPSPARYVRWGGDAALALRAGGMAAAVLVAGGAIIGGVALAEHLMRSGRAYGQLSAPIAGQVAVFLLCVLLVPNLAVWSAAYALGPGFAVGAGSAVSPAGASGYPLLPRFPLLAALPPQGPAHALGWATLAVPALASVAVAVCCVRGRRPPGRTALVAAGGSAVCGLALGLLAYAAAGPMGTATLADFGPGYWLTAAAATAWPLVLATLPATAVAWLRTRALREPPPHPAPRWARTRATWRWTRAHLRRRPKPPSLYARLAALTRRRPAPSDSQVQPPPSRYARLAALAGVRRRPAPPAVPEQPPVPPKPTHPPKPAEPPRAAPADGADG</sequence>
<gene>
    <name evidence="3" type="ORF">HCN08_05125</name>
</gene>
<keyword evidence="2" id="KW-1133">Transmembrane helix</keyword>
<name>A0ABX0ZME3_9ACTN</name>
<dbReference type="Pfam" id="PF19877">
    <property type="entry name" value="DUF6350"/>
    <property type="match status" value="1"/>
</dbReference>
<dbReference type="Proteomes" id="UP000734511">
    <property type="component" value="Unassembled WGS sequence"/>
</dbReference>
<feature type="region of interest" description="Disordered" evidence="1">
    <location>
        <begin position="387"/>
        <end position="453"/>
    </location>
</feature>
<accession>A0ABX0ZME3</accession>
<dbReference type="EMBL" id="JAATEJ010000002">
    <property type="protein sequence ID" value="NJP42796.1"/>
    <property type="molecule type" value="Genomic_DNA"/>
</dbReference>
<keyword evidence="2" id="KW-0472">Membrane</keyword>
<proteinExistence type="predicted"/>
<feature type="compositionally biased region" description="Pro residues" evidence="1">
    <location>
        <begin position="419"/>
        <end position="445"/>
    </location>
</feature>
<evidence type="ECO:0000313" key="3">
    <source>
        <dbReference type="EMBL" id="NJP42796.1"/>
    </source>
</evidence>
<feature type="transmembrane region" description="Helical" evidence="2">
    <location>
        <begin position="185"/>
        <end position="207"/>
    </location>
</feature>
<feature type="transmembrane region" description="Helical" evidence="2">
    <location>
        <begin position="279"/>
        <end position="300"/>
    </location>
</feature>
<evidence type="ECO:0000313" key="4">
    <source>
        <dbReference type="Proteomes" id="UP000734511"/>
    </source>
</evidence>
<feature type="transmembrane region" description="Helical" evidence="2">
    <location>
        <begin position="37"/>
        <end position="56"/>
    </location>
</feature>
<organism evidence="3 4">
    <name type="scientific">Actinacidiphila epipremni</name>
    <dbReference type="NCBI Taxonomy" id="2053013"/>
    <lineage>
        <taxon>Bacteria</taxon>
        <taxon>Bacillati</taxon>
        <taxon>Actinomycetota</taxon>
        <taxon>Actinomycetes</taxon>
        <taxon>Kitasatosporales</taxon>
        <taxon>Streptomycetaceae</taxon>
        <taxon>Actinacidiphila</taxon>
    </lineage>
</organism>